<reference evidence="1 2" key="1">
    <citation type="submission" date="2018-11" db="EMBL/GenBank/DDBJ databases">
        <title>Draft genome sequence of Gordonia sp. RS15-1S isolated from rice stems.</title>
        <authorList>
            <person name="Muangham S."/>
        </authorList>
    </citation>
    <scope>NUCLEOTIDE SEQUENCE [LARGE SCALE GENOMIC DNA]</scope>
    <source>
        <strain evidence="1 2">RS15-1S</strain>
    </source>
</reference>
<sequence>VACRGCELEFPVGAYPVYPGNRVMETTTGVGGNELTLTTAFGVNGLEVPVSGKVVIGEVFDRVDRPSAAVAAQKWAARGQGVQAVADTDQGGHVFGFRFVLAQGLRNMFAQDGYFNMTPYRVMENEWADFARYGARVEATIDLDAPVVGERPETVTVDGKAYSARSNNLLEEVDLGHKFGNDSSQRYKRRYYKKQIVAVVAEAEAGER</sequence>
<keyword evidence="2" id="KW-1185">Reference proteome</keyword>
<proteinExistence type="predicted"/>
<evidence type="ECO:0000313" key="1">
    <source>
        <dbReference type="EMBL" id="RPA61211.1"/>
    </source>
</evidence>
<organism evidence="1 2">
    <name type="scientific">Gordonia oryzae</name>
    <dbReference type="NCBI Taxonomy" id="2487349"/>
    <lineage>
        <taxon>Bacteria</taxon>
        <taxon>Bacillati</taxon>
        <taxon>Actinomycetota</taxon>
        <taxon>Actinomycetes</taxon>
        <taxon>Mycobacteriales</taxon>
        <taxon>Gordoniaceae</taxon>
        <taxon>Gordonia</taxon>
    </lineage>
</organism>
<comment type="caution">
    <text evidence="1">The sequence shown here is derived from an EMBL/GenBank/DDBJ whole genome shotgun (WGS) entry which is preliminary data.</text>
</comment>
<dbReference type="Proteomes" id="UP000267536">
    <property type="component" value="Unassembled WGS sequence"/>
</dbReference>
<feature type="non-terminal residue" evidence="1">
    <location>
        <position position="1"/>
    </location>
</feature>
<gene>
    <name evidence="1" type="ORF">EF294_11380</name>
</gene>
<evidence type="ECO:0000313" key="2">
    <source>
        <dbReference type="Proteomes" id="UP000267536"/>
    </source>
</evidence>
<protein>
    <submittedName>
        <fullName evidence="1">Uncharacterized protein</fullName>
    </submittedName>
</protein>
<name>A0A3N4GQ55_9ACTN</name>
<dbReference type="EMBL" id="RKMH01000007">
    <property type="protein sequence ID" value="RPA61211.1"/>
    <property type="molecule type" value="Genomic_DNA"/>
</dbReference>
<accession>A0A3N4GQ55</accession>
<dbReference type="AlphaFoldDB" id="A0A3N4GQ55"/>